<name>A0A7X3SPW4_9HYPH</name>
<reference evidence="2 3" key="1">
    <citation type="submission" date="2019-12" db="EMBL/GenBank/DDBJ databases">
        <authorList>
            <person name="Yuan C.-G."/>
        </authorList>
    </citation>
    <scope>NUCLEOTIDE SEQUENCE [LARGE SCALE GENOMIC DNA]</scope>
    <source>
        <strain evidence="2 3">KCTC 23863</strain>
    </source>
</reference>
<accession>A0A7X3SPW4</accession>
<gene>
    <name evidence="2" type="ORF">GR328_13880</name>
</gene>
<dbReference type="AlphaFoldDB" id="A0A7X3SPW4"/>
<evidence type="ECO:0000313" key="3">
    <source>
        <dbReference type="Proteomes" id="UP000436483"/>
    </source>
</evidence>
<evidence type="ECO:0000256" key="1">
    <source>
        <dbReference type="SAM" id="SignalP"/>
    </source>
</evidence>
<keyword evidence="3" id="KW-1185">Reference proteome</keyword>
<proteinExistence type="predicted"/>
<feature type="chain" id="PRO_5030568904" evidence="1">
    <location>
        <begin position="30"/>
        <end position="102"/>
    </location>
</feature>
<organism evidence="2 3">
    <name type="scientific">Microvirga makkahensis</name>
    <dbReference type="NCBI Taxonomy" id="1128670"/>
    <lineage>
        <taxon>Bacteria</taxon>
        <taxon>Pseudomonadati</taxon>
        <taxon>Pseudomonadota</taxon>
        <taxon>Alphaproteobacteria</taxon>
        <taxon>Hyphomicrobiales</taxon>
        <taxon>Methylobacteriaceae</taxon>
        <taxon>Microvirga</taxon>
    </lineage>
</organism>
<keyword evidence="1" id="KW-0732">Signal</keyword>
<comment type="caution">
    <text evidence="2">The sequence shown here is derived from an EMBL/GenBank/DDBJ whole genome shotgun (WGS) entry which is preliminary data.</text>
</comment>
<dbReference type="OrthoDB" id="9810895at2"/>
<protein>
    <submittedName>
        <fullName evidence="2">Uncharacterized protein</fullName>
    </submittedName>
</protein>
<feature type="signal peptide" evidence="1">
    <location>
        <begin position="1"/>
        <end position="29"/>
    </location>
</feature>
<dbReference type="RefSeq" id="WP_160885099.1">
    <property type="nucleotide sequence ID" value="NZ_WURB01000008.1"/>
</dbReference>
<dbReference type="EMBL" id="WURB01000008">
    <property type="protein sequence ID" value="MXQ12529.1"/>
    <property type="molecule type" value="Genomic_DNA"/>
</dbReference>
<reference evidence="2 3" key="2">
    <citation type="submission" date="2020-01" db="EMBL/GenBank/DDBJ databases">
        <title>Microvirga sp. nov., an arsenate reduction bacterium isolated from Tibet hotspring sediments.</title>
        <authorList>
            <person name="Xian W.-D."/>
            <person name="Li W.-J."/>
        </authorList>
    </citation>
    <scope>NUCLEOTIDE SEQUENCE [LARGE SCALE GENOMIC DNA]</scope>
    <source>
        <strain evidence="2 3">KCTC 23863</strain>
    </source>
</reference>
<dbReference type="Proteomes" id="UP000436483">
    <property type="component" value="Unassembled WGS sequence"/>
</dbReference>
<evidence type="ECO:0000313" key="2">
    <source>
        <dbReference type="EMBL" id="MXQ12529.1"/>
    </source>
</evidence>
<sequence>MIHRSLAVLSVLGCSLLLIPAESSAQAQASCGPRHELVKLLADRYKEDPVGIGLSQPGQVLEVFASQAGTWSMVMTMPDGKACLIAAGDNWEMVTKAKGSPI</sequence>